<reference evidence="4 5" key="1">
    <citation type="submission" date="2016-06" db="EMBL/GenBank/DDBJ databases">
        <authorList>
            <person name="Olsen C.W."/>
            <person name="Carey S."/>
            <person name="Hinshaw L."/>
            <person name="Karasin A.I."/>
        </authorList>
    </citation>
    <scope>NUCLEOTIDE SEQUENCE [LARGE SCALE GENOMIC DNA]</scope>
    <source>
        <strain evidence="4 5">LZ-22</strain>
    </source>
</reference>
<dbReference type="PROSITE" id="PS50853">
    <property type="entry name" value="FN3"/>
    <property type="match status" value="1"/>
</dbReference>
<evidence type="ECO:0000313" key="5">
    <source>
        <dbReference type="Proteomes" id="UP000199086"/>
    </source>
</evidence>
<organism evidence="4 5">
    <name type="scientific">Raineyella antarctica</name>
    <dbReference type="NCBI Taxonomy" id="1577474"/>
    <lineage>
        <taxon>Bacteria</taxon>
        <taxon>Bacillati</taxon>
        <taxon>Actinomycetota</taxon>
        <taxon>Actinomycetes</taxon>
        <taxon>Propionibacteriales</taxon>
        <taxon>Propionibacteriaceae</taxon>
        <taxon>Raineyella</taxon>
    </lineage>
</organism>
<dbReference type="AlphaFoldDB" id="A0A1G6GHA9"/>
<dbReference type="GO" id="GO:0016798">
    <property type="term" value="F:hydrolase activity, acting on glycosyl bonds"/>
    <property type="evidence" value="ECO:0007669"/>
    <property type="project" value="UniProtKB-KW"/>
</dbReference>
<dbReference type="SUPFAM" id="SSF49503">
    <property type="entry name" value="Cupredoxins"/>
    <property type="match status" value="1"/>
</dbReference>
<keyword evidence="2" id="KW-0119">Carbohydrate metabolism</keyword>
<evidence type="ECO:0000259" key="3">
    <source>
        <dbReference type="PROSITE" id="PS50853"/>
    </source>
</evidence>
<dbReference type="GO" id="GO:0000272">
    <property type="term" value="P:polysaccharide catabolic process"/>
    <property type="evidence" value="ECO:0007669"/>
    <property type="project" value="UniProtKB-KW"/>
</dbReference>
<feature type="domain" description="Fibronectin type-III" evidence="3">
    <location>
        <begin position="172"/>
        <end position="260"/>
    </location>
</feature>
<sequence length="260" mass="28100">MVNHYVNFGWEYVLHCHILSHEEMDMMRTQVVGVNPVAPTYGGAVRSGTGKSQIYTVSWTDKSKNETAFAIERRVAGSTDPWTQIAMVQTEVLNKVGYTKGTGAATGPASYVDPIGNTKTLYEYQVYAVNVVGDVWDYSDPALNNIPAGGGFPTLTLDSRGTGTQTAEPVAAPTNLTGTIAVKNKKTSTVKLTWTDNATNETGFLIQRTDLRDNSVVNATVGPNTTTFTQDVTSGVAYSYRVHAFSATAQSDWSNALRLP</sequence>
<keyword evidence="1" id="KW-0378">Hydrolase</keyword>
<dbReference type="InterPro" id="IPR003961">
    <property type="entry name" value="FN3_dom"/>
</dbReference>
<evidence type="ECO:0000313" key="4">
    <source>
        <dbReference type="EMBL" id="SDB81213.1"/>
    </source>
</evidence>
<dbReference type="CDD" id="cd00063">
    <property type="entry name" value="FN3"/>
    <property type="match status" value="1"/>
</dbReference>
<dbReference type="Gene3D" id="2.60.40.10">
    <property type="entry name" value="Immunoglobulins"/>
    <property type="match status" value="2"/>
</dbReference>
<keyword evidence="5" id="KW-1185">Reference proteome</keyword>
<dbReference type="InterPro" id="IPR036116">
    <property type="entry name" value="FN3_sf"/>
</dbReference>
<dbReference type="STRING" id="1577474.GA0111570_103235"/>
<proteinExistence type="predicted"/>
<dbReference type="Proteomes" id="UP000199086">
    <property type="component" value="Unassembled WGS sequence"/>
</dbReference>
<dbReference type="OrthoDB" id="284233at2"/>
<dbReference type="Gene3D" id="2.60.40.420">
    <property type="entry name" value="Cupredoxins - blue copper proteins"/>
    <property type="match status" value="1"/>
</dbReference>
<dbReference type="SUPFAM" id="SSF49265">
    <property type="entry name" value="Fibronectin type III"/>
    <property type="match status" value="1"/>
</dbReference>
<evidence type="ECO:0000256" key="2">
    <source>
        <dbReference type="ARBA" id="ARBA00023326"/>
    </source>
</evidence>
<dbReference type="EMBL" id="FMYF01000003">
    <property type="protein sequence ID" value="SDB81213.1"/>
    <property type="molecule type" value="Genomic_DNA"/>
</dbReference>
<dbReference type="InterPro" id="IPR013783">
    <property type="entry name" value="Ig-like_fold"/>
</dbReference>
<keyword evidence="2" id="KW-0624">Polysaccharide degradation</keyword>
<dbReference type="InterPro" id="IPR008972">
    <property type="entry name" value="Cupredoxin"/>
</dbReference>
<evidence type="ECO:0000256" key="1">
    <source>
        <dbReference type="ARBA" id="ARBA00023295"/>
    </source>
</evidence>
<gene>
    <name evidence="4" type="ORF">GA0111570_103235</name>
</gene>
<name>A0A1G6GHA9_9ACTN</name>
<accession>A0A1G6GHA9</accession>
<keyword evidence="1" id="KW-0326">Glycosidase</keyword>
<dbReference type="RefSeq" id="WP_092607792.1">
    <property type="nucleotide sequence ID" value="NZ_FMYF01000003.1"/>
</dbReference>
<protein>
    <recommendedName>
        <fullName evidence="3">Fibronectin type-III domain-containing protein</fullName>
    </recommendedName>
</protein>